<dbReference type="Gene3D" id="3.20.20.70">
    <property type="entry name" value="Aldolase class I"/>
    <property type="match status" value="1"/>
</dbReference>
<dbReference type="GO" id="GO:0010181">
    <property type="term" value="F:FMN binding"/>
    <property type="evidence" value="ECO:0007669"/>
    <property type="project" value="InterPro"/>
</dbReference>
<dbReference type="CDD" id="cd02933">
    <property type="entry name" value="OYE_like_FMN"/>
    <property type="match status" value="1"/>
</dbReference>
<dbReference type="GO" id="GO:0006915">
    <property type="term" value="P:apoptotic process"/>
    <property type="evidence" value="ECO:0007669"/>
    <property type="project" value="UniProtKB-ARBA"/>
</dbReference>
<evidence type="ECO:0000256" key="2">
    <source>
        <dbReference type="ARBA" id="ARBA00005979"/>
    </source>
</evidence>
<keyword evidence="7" id="KW-1185">Reference proteome</keyword>
<evidence type="ECO:0000259" key="5">
    <source>
        <dbReference type="Pfam" id="PF00724"/>
    </source>
</evidence>
<dbReference type="InterPro" id="IPR013785">
    <property type="entry name" value="Aldolase_TIM"/>
</dbReference>
<dbReference type="FunFam" id="3.20.20.70:FF:000138">
    <property type="entry name" value="NADPH dehydrogenase 1"/>
    <property type="match status" value="1"/>
</dbReference>
<dbReference type="EMBL" id="FXLY01000006">
    <property type="protein sequence ID" value="SMN20642.1"/>
    <property type="molecule type" value="Genomic_DNA"/>
</dbReference>
<keyword evidence="3" id="KW-0288">FMN</keyword>
<protein>
    <submittedName>
        <fullName evidence="6">Similar to Saccharomyces cerevisiae YHR179W OYE2 Conserved NADPH oxidoreductase containing flavin mononucleotide (FMN)</fullName>
    </submittedName>
</protein>
<name>A0A1X7R4Q0_9SACH</name>
<dbReference type="InterPro" id="IPR045247">
    <property type="entry name" value="Oye-like"/>
</dbReference>
<organism evidence="6 7">
    <name type="scientific">Maudiozyma saulgeensis</name>
    <dbReference type="NCBI Taxonomy" id="1789683"/>
    <lineage>
        <taxon>Eukaryota</taxon>
        <taxon>Fungi</taxon>
        <taxon>Dikarya</taxon>
        <taxon>Ascomycota</taxon>
        <taxon>Saccharomycotina</taxon>
        <taxon>Saccharomycetes</taxon>
        <taxon>Saccharomycetales</taxon>
        <taxon>Saccharomycetaceae</taxon>
        <taxon>Maudiozyma</taxon>
    </lineage>
</organism>
<evidence type="ECO:0000256" key="3">
    <source>
        <dbReference type="ARBA" id="ARBA00022643"/>
    </source>
</evidence>
<sequence length="397" mass="44456">MTFVSDFKPEPLANTNLFKPIKLGGLNLSHRVVMSPMARFRASSPGNVPVKEWDIKYYSARSTHPGSLVFTGTTLIAPEATGFDHAPGIWSDEQVEQWTQIIKTIHGNKSYIFVQLGALGRLGSPKCLKKNGYPYVSASPGLYPTPELEKEAKESGNLLRALTIGEIHQYVEFYKNAAKNAIRAGADGVELHCLVGYLMNQFLDPKSNHRTDKYGGSIENRARFPLEVLDALIEVIGAERLGIRISPYNVFGGMSGAEDPTLIAQYSYLIGEVERRALEGNRIAYVHVLEPRVTNIYLPEGEGNYTEGTNDFIYSIWKGPVIRSGNYALHPEDAKNVVKDNRTLISYARFFTSNPDLPERLEKGLPLTKYDRDLFLAYTEEGYNDYQTYEQLAKSNI</sequence>
<dbReference type="OrthoDB" id="276546at2759"/>
<accession>A0A1X7R4Q0</accession>
<gene>
    <name evidence="6" type="ORF">KASA_0M00121G</name>
</gene>
<dbReference type="Pfam" id="PF00724">
    <property type="entry name" value="Oxidored_FMN"/>
    <property type="match status" value="1"/>
</dbReference>
<dbReference type="GO" id="GO:0003959">
    <property type="term" value="F:NADPH dehydrogenase activity"/>
    <property type="evidence" value="ECO:0007669"/>
    <property type="project" value="UniProtKB-ARBA"/>
</dbReference>
<evidence type="ECO:0000313" key="6">
    <source>
        <dbReference type="EMBL" id="SMN20642.1"/>
    </source>
</evidence>
<dbReference type="InterPro" id="IPR001155">
    <property type="entry name" value="OxRdtase_FMN_N"/>
</dbReference>
<evidence type="ECO:0000256" key="4">
    <source>
        <dbReference type="ARBA" id="ARBA00023002"/>
    </source>
</evidence>
<evidence type="ECO:0000313" key="7">
    <source>
        <dbReference type="Proteomes" id="UP000196158"/>
    </source>
</evidence>
<dbReference type="AlphaFoldDB" id="A0A1X7R4Q0"/>
<dbReference type="PANTHER" id="PTHR22893">
    <property type="entry name" value="NADH OXIDOREDUCTASE-RELATED"/>
    <property type="match status" value="1"/>
</dbReference>
<keyword evidence="3" id="KW-0285">Flavoprotein</keyword>
<reference evidence="6 7" key="1">
    <citation type="submission" date="2017-04" db="EMBL/GenBank/DDBJ databases">
        <authorList>
            <person name="Afonso C.L."/>
            <person name="Miller P.J."/>
            <person name="Scott M.A."/>
            <person name="Spackman E."/>
            <person name="Goraichik I."/>
            <person name="Dimitrov K.M."/>
            <person name="Suarez D.L."/>
            <person name="Swayne D.E."/>
        </authorList>
    </citation>
    <scope>NUCLEOTIDE SEQUENCE [LARGE SCALE GENOMIC DNA]</scope>
</reference>
<evidence type="ECO:0000256" key="1">
    <source>
        <dbReference type="ARBA" id="ARBA00001917"/>
    </source>
</evidence>
<dbReference type="PANTHER" id="PTHR22893:SF91">
    <property type="entry name" value="NADPH DEHYDROGENASE 2-RELATED"/>
    <property type="match status" value="1"/>
</dbReference>
<dbReference type="SUPFAM" id="SSF51395">
    <property type="entry name" value="FMN-linked oxidoreductases"/>
    <property type="match status" value="1"/>
</dbReference>
<keyword evidence="4" id="KW-0560">Oxidoreductase</keyword>
<proteinExistence type="inferred from homology"/>
<dbReference type="Proteomes" id="UP000196158">
    <property type="component" value="Unassembled WGS sequence"/>
</dbReference>
<feature type="domain" description="NADH:flavin oxidoreductase/NADH oxidase N-terminal" evidence="5">
    <location>
        <begin position="16"/>
        <end position="367"/>
    </location>
</feature>
<comment type="cofactor">
    <cofactor evidence="1">
        <name>FMN</name>
        <dbReference type="ChEBI" id="CHEBI:58210"/>
    </cofactor>
</comment>
<comment type="similarity">
    <text evidence="2">Belongs to the NADH:flavin oxidoreductase/NADH oxidase family.</text>
</comment>